<dbReference type="InterPro" id="IPR000843">
    <property type="entry name" value="HTH_LacI"/>
</dbReference>
<reference evidence="4 5" key="1">
    <citation type="submission" date="2020-06" db="EMBL/GenBank/DDBJ databases">
        <title>Genome sequence of Rhizobium sp strain ADMK78.</title>
        <authorList>
            <person name="Rahi P."/>
        </authorList>
    </citation>
    <scope>NUCLEOTIDE SEQUENCE [LARGE SCALE GENOMIC DNA]</scope>
    <source>
        <strain evidence="4 5">ADMK78</strain>
        <plasmid evidence="4 5">pPRADMK78_01</plasmid>
    </source>
</reference>
<geneLocation type="plasmid" evidence="4 5">
    <name>pPRADMK78_01</name>
</geneLocation>
<dbReference type="Pfam" id="PF00356">
    <property type="entry name" value="LacI"/>
    <property type="match status" value="1"/>
</dbReference>
<organism evidence="4 5">
    <name type="scientific">Peteryoungia desertarenae</name>
    <dbReference type="NCBI Taxonomy" id="1813451"/>
    <lineage>
        <taxon>Bacteria</taxon>
        <taxon>Pseudomonadati</taxon>
        <taxon>Pseudomonadota</taxon>
        <taxon>Alphaproteobacteria</taxon>
        <taxon>Hyphomicrobiales</taxon>
        <taxon>Rhizobiaceae</taxon>
        <taxon>Peteryoungia</taxon>
    </lineage>
</organism>
<keyword evidence="5" id="KW-1185">Reference proteome</keyword>
<dbReference type="CDD" id="cd01392">
    <property type="entry name" value="HTH_LacI"/>
    <property type="match status" value="1"/>
</dbReference>
<keyword evidence="4" id="KW-0614">Plasmid</keyword>
<comment type="similarity">
    <text evidence="2">Belongs to the bacterial solute-binding protein 2 family.</text>
</comment>
<accession>A0ABX6QTV2</accession>
<dbReference type="SMART" id="SM00354">
    <property type="entry name" value="HTH_LACI"/>
    <property type="match status" value="1"/>
</dbReference>
<feature type="domain" description="HTH lacI-type" evidence="3">
    <location>
        <begin position="21"/>
        <end position="60"/>
    </location>
</feature>
<dbReference type="GO" id="GO:0003677">
    <property type="term" value="F:DNA binding"/>
    <property type="evidence" value="ECO:0007669"/>
    <property type="project" value="UniProtKB-KW"/>
</dbReference>
<dbReference type="CDD" id="cd06307">
    <property type="entry name" value="PBP1_sugar_binding"/>
    <property type="match status" value="1"/>
</dbReference>
<name>A0ABX6QTV2_9HYPH</name>
<dbReference type="PANTHER" id="PTHR30036">
    <property type="entry name" value="D-XYLOSE-BINDING PERIPLASMIC PROTEIN"/>
    <property type="match status" value="1"/>
</dbReference>
<evidence type="ECO:0000256" key="1">
    <source>
        <dbReference type="ARBA" id="ARBA00004418"/>
    </source>
</evidence>
<dbReference type="Pfam" id="PF13407">
    <property type="entry name" value="Peripla_BP_4"/>
    <property type="match status" value="1"/>
</dbReference>
<evidence type="ECO:0000259" key="3">
    <source>
        <dbReference type="PROSITE" id="PS50932"/>
    </source>
</evidence>
<dbReference type="SUPFAM" id="SSF53822">
    <property type="entry name" value="Periplasmic binding protein-like I"/>
    <property type="match status" value="1"/>
</dbReference>
<dbReference type="InterPro" id="IPR025997">
    <property type="entry name" value="SBP_2_dom"/>
</dbReference>
<dbReference type="Proteomes" id="UP000308530">
    <property type="component" value="Plasmid pPRADMK78_01"/>
</dbReference>
<dbReference type="PROSITE" id="PS50932">
    <property type="entry name" value="HTH_LACI_2"/>
    <property type="match status" value="1"/>
</dbReference>
<dbReference type="InterPro" id="IPR010982">
    <property type="entry name" value="Lambda_DNA-bd_dom_sf"/>
</dbReference>
<dbReference type="InterPro" id="IPR028082">
    <property type="entry name" value="Peripla_BP_I"/>
</dbReference>
<dbReference type="InterPro" id="IPR050555">
    <property type="entry name" value="Bact_Solute-Bind_Prot2"/>
</dbReference>
<keyword evidence="4" id="KW-0238">DNA-binding</keyword>
<evidence type="ECO:0000256" key="2">
    <source>
        <dbReference type="ARBA" id="ARBA00007639"/>
    </source>
</evidence>
<protein>
    <submittedName>
        <fullName evidence="4">LacI family DNA-binding transcriptional regulator</fullName>
    </submittedName>
</protein>
<gene>
    <name evidence="4" type="ORF">FE840_019630</name>
</gene>
<evidence type="ECO:0000313" key="4">
    <source>
        <dbReference type="EMBL" id="QLF72034.1"/>
    </source>
</evidence>
<proteinExistence type="inferred from homology"/>
<dbReference type="Gene3D" id="3.40.50.2300">
    <property type="match status" value="2"/>
</dbReference>
<sequence length="352" mass="38310">MSGKTPQKHLKAQTMRPPFPLKDIALQSGLSLATVDRALHGRGHVAKATGLRIEAAIAELERQYAEARIGGRRLVIDVVMETPQRFSNAVRTAFDAELPGMRPASLSARFHVAETMEERDLLAILKRIRRRGSHGVVVKVPSTPAIAAMAAELMASGIPVVTLVTDLPAPSRLGYVGMDNHVAGATAAYLMARMAGPDGGKVLLTLSSARFSGEEDRHHGFCDALYKDAPHLDIVTISEGFGVDRTTESLVKSALSANPEIRAVYSIGGGNRAILRAFEEEKRRIDVFAAHDLDADNRSLLARGHLTFVIHHDLRQDARSTCQMVMAHHRMLPRDFQVAPSRAAIATPYEVL</sequence>
<dbReference type="SUPFAM" id="SSF47413">
    <property type="entry name" value="lambda repressor-like DNA-binding domains"/>
    <property type="match status" value="1"/>
</dbReference>
<dbReference type="PANTHER" id="PTHR30036:SF7">
    <property type="entry name" value="ABC TRANSPORTER PERIPLASMIC-BINDING PROTEIN YPHF"/>
    <property type="match status" value="1"/>
</dbReference>
<dbReference type="EMBL" id="CP058351">
    <property type="protein sequence ID" value="QLF72034.1"/>
    <property type="molecule type" value="Genomic_DNA"/>
</dbReference>
<comment type="subcellular location">
    <subcellularLocation>
        <location evidence="1">Periplasm</location>
    </subcellularLocation>
</comment>
<evidence type="ECO:0000313" key="5">
    <source>
        <dbReference type="Proteomes" id="UP000308530"/>
    </source>
</evidence>
<dbReference type="Gene3D" id="1.10.260.40">
    <property type="entry name" value="lambda repressor-like DNA-binding domains"/>
    <property type="match status" value="1"/>
</dbReference>